<gene>
    <name evidence="1" type="ORF">Cba03nite_64710</name>
</gene>
<protein>
    <submittedName>
        <fullName evidence="1">Uncharacterized protein</fullName>
    </submittedName>
</protein>
<accession>A0A8J3NLJ5</accession>
<evidence type="ECO:0000313" key="2">
    <source>
        <dbReference type="Proteomes" id="UP000601223"/>
    </source>
</evidence>
<organism evidence="1 2">
    <name type="scientific">Catellatospora bangladeshensis</name>
    <dbReference type="NCBI Taxonomy" id="310355"/>
    <lineage>
        <taxon>Bacteria</taxon>
        <taxon>Bacillati</taxon>
        <taxon>Actinomycetota</taxon>
        <taxon>Actinomycetes</taxon>
        <taxon>Micromonosporales</taxon>
        <taxon>Micromonosporaceae</taxon>
        <taxon>Catellatospora</taxon>
    </lineage>
</organism>
<evidence type="ECO:0000313" key="1">
    <source>
        <dbReference type="EMBL" id="GIF85122.1"/>
    </source>
</evidence>
<name>A0A8J3NLJ5_9ACTN</name>
<dbReference type="AlphaFoldDB" id="A0A8J3NLJ5"/>
<dbReference type="Proteomes" id="UP000601223">
    <property type="component" value="Unassembled WGS sequence"/>
</dbReference>
<dbReference type="EMBL" id="BONF01000043">
    <property type="protein sequence ID" value="GIF85122.1"/>
    <property type="molecule type" value="Genomic_DNA"/>
</dbReference>
<proteinExistence type="predicted"/>
<keyword evidence="2" id="KW-1185">Reference proteome</keyword>
<sequence>MPIESAALAKELAQLCKGRAMLHPVLRERLGPQVRAAFGIEDADQPPAVRSKVRSCVRRLLHDEELQKAALAALALLPRADQGLLKDRETAFARMRSFEARTARRRMRRAIRELVNALAEEHHGRSTPDVRCDDDGIVVRTFHARMRLDSAQPRLYERRTVEVTVDRLDRIAVRLTVPQPEPDAAESDVEVCGGFGGEVGELRRTSPVDFEWTLRLPRTLRLGDTHEYGVDFTIPPGRRMRPHYVFQPLVPCERFELEVRFDPARLPEHVWLIDGLMLRALDHQQAQPERLVPDGRGAVQRTFTNLRQGMVYGVRWSPAAP</sequence>
<dbReference type="RefSeq" id="WP_203754403.1">
    <property type="nucleotide sequence ID" value="NZ_BONF01000043.1"/>
</dbReference>
<reference evidence="1 2" key="1">
    <citation type="submission" date="2021-01" db="EMBL/GenBank/DDBJ databases">
        <title>Whole genome shotgun sequence of Catellatospora bangladeshensis NBRC 107357.</title>
        <authorList>
            <person name="Komaki H."/>
            <person name="Tamura T."/>
        </authorList>
    </citation>
    <scope>NUCLEOTIDE SEQUENCE [LARGE SCALE GENOMIC DNA]</scope>
    <source>
        <strain evidence="1 2">NBRC 107357</strain>
    </source>
</reference>
<comment type="caution">
    <text evidence="1">The sequence shown here is derived from an EMBL/GenBank/DDBJ whole genome shotgun (WGS) entry which is preliminary data.</text>
</comment>